<organism evidence="1 2">
    <name type="scientific">Rickenella mellea</name>
    <dbReference type="NCBI Taxonomy" id="50990"/>
    <lineage>
        <taxon>Eukaryota</taxon>
        <taxon>Fungi</taxon>
        <taxon>Dikarya</taxon>
        <taxon>Basidiomycota</taxon>
        <taxon>Agaricomycotina</taxon>
        <taxon>Agaricomycetes</taxon>
        <taxon>Hymenochaetales</taxon>
        <taxon>Rickenellaceae</taxon>
        <taxon>Rickenella</taxon>
    </lineage>
</organism>
<keyword evidence="2" id="KW-1185">Reference proteome</keyword>
<sequence>MSLERSSQRSHSISNYSTAERKDAFSFPSLYDVQIFAQTHAGTRTVEFQLAKVKDNDGHPHSVAYHCRSQLNNRPTVLPHPTRSIRHFILRLRIGLQSFVKTLTDTDAVQVLMSTTTNYLNARSRGEDGMPLSHQFLIFAHKQLNLRLISKVSAFKFAFFAGKHPSMNTRFLGFGQAMIPDKSWTPPGKQFLVFMFPAEDFDILSTFKHSEAVDSLPPSPSPQLGADEQIAYSQDTRSKAMKYPMSLQASHDLYLDSVCLTICLLCVARTSSPLEVEENEEGDESNDESFLMRHYHLNGRHGLLSYRKHFTNSILSILQA</sequence>
<gene>
    <name evidence="1" type="ORF">BD410DRAFT_844255</name>
</gene>
<dbReference type="Proteomes" id="UP000294933">
    <property type="component" value="Unassembled WGS sequence"/>
</dbReference>
<evidence type="ECO:0000313" key="1">
    <source>
        <dbReference type="EMBL" id="TDL16591.1"/>
    </source>
</evidence>
<dbReference type="Gene3D" id="3.10.20.90">
    <property type="entry name" value="Phosphatidylinositol 3-kinase Catalytic Subunit, Chain A, domain 1"/>
    <property type="match status" value="1"/>
</dbReference>
<dbReference type="EMBL" id="ML170239">
    <property type="protein sequence ID" value="TDL16591.1"/>
    <property type="molecule type" value="Genomic_DNA"/>
</dbReference>
<name>A0A4Y7PNM5_9AGAM</name>
<evidence type="ECO:0000313" key="2">
    <source>
        <dbReference type="Proteomes" id="UP000294933"/>
    </source>
</evidence>
<dbReference type="STRING" id="50990.A0A4Y7PNM5"/>
<accession>A0A4Y7PNM5</accession>
<reference evidence="1 2" key="1">
    <citation type="submission" date="2018-06" db="EMBL/GenBank/DDBJ databases">
        <title>A transcriptomic atlas of mushroom development highlights an independent origin of complex multicellularity.</title>
        <authorList>
            <consortium name="DOE Joint Genome Institute"/>
            <person name="Krizsan K."/>
            <person name="Almasi E."/>
            <person name="Merenyi Z."/>
            <person name="Sahu N."/>
            <person name="Viragh M."/>
            <person name="Koszo T."/>
            <person name="Mondo S."/>
            <person name="Kiss B."/>
            <person name="Balint B."/>
            <person name="Kues U."/>
            <person name="Barry K."/>
            <person name="Hegedus J.C."/>
            <person name="Henrissat B."/>
            <person name="Johnson J."/>
            <person name="Lipzen A."/>
            <person name="Ohm R."/>
            <person name="Nagy I."/>
            <person name="Pangilinan J."/>
            <person name="Yan J."/>
            <person name="Xiong Y."/>
            <person name="Grigoriev I.V."/>
            <person name="Hibbett D.S."/>
            <person name="Nagy L.G."/>
        </authorList>
    </citation>
    <scope>NUCLEOTIDE SEQUENCE [LARGE SCALE GENOMIC DNA]</scope>
    <source>
        <strain evidence="1 2">SZMC22713</strain>
    </source>
</reference>
<proteinExistence type="predicted"/>
<protein>
    <submittedName>
        <fullName evidence="1">Uncharacterized protein</fullName>
    </submittedName>
</protein>
<dbReference type="AlphaFoldDB" id="A0A4Y7PNM5"/>
<dbReference type="VEuPathDB" id="FungiDB:BD410DRAFT_844255"/>